<gene>
    <name evidence="9" type="ORF">CLPA_c22650</name>
    <name evidence="10" type="ORF">CP6013_00914</name>
</gene>
<dbReference type="EMBL" id="CP009268">
    <property type="protein sequence ID" value="AJA52323.1"/>
    <property type="molecule type" value="Genomic_DNA"/>
</dbReference>
<reference evidence="10 11" key="3">
    <citation type="journal article" name="Genome Announc.">
        <title>Improved Draft Genome Sequence of Clostridium pasteurianum Strain ATCC 6013 (DSM 525) Using a Hybrid Next-Generation Sequencing Approach.</title>
        <authorList>
            <person name="Pyne M.E."/>
            <person name="Utturkar S."/>
            <person name="Brown S.D."/>
            <person name="Moo-Young M."/>
            <person name="Chung D.A."/>
            <person name="Chou C.P."/>
        </authorList>
    </citation>
    <scope>NUCLEOTIDE SEQUENCE [LARGE SCALE GENOMIC DNA]</scope>
    <source>
        <strain evidence="10 11">ATCC 6013</strain>
    </source>
</reference>
<keyword evidence="5 8" id="KW-0812">Transmembrane</keyword>
<evidence type="ECO:0000256" key="8">
    <source>
        <dbReference type="RuleBase" id="RU363041"/>
    </source>
</evidence>
<protein>
    <recommendedName>
        <fullName evidence="8">Probable membrane transporter protein</fullName>
    </recommendedName>
</protein>
<dbReference type="InterPro" id="IPR002781">
    <property type="entry name" value="TM_pro_TauE-like"/>
</dbReference>
<sequence>MTQFLQIHNNLAANLFQNPTFHQINPSVLILLCVFGFIAAAVDSIAGGGGLISLPAFLLAGLPARLALGTNKFCSTSGTLMSSFQYNKNSKINFQLVKYLAPFTLVGAALGVLTVLNINETFMHTIVLIAILLVGIFSLLSKSRGLSNNFKGLTGKNITLGILLAFSIGFYDGFLGPGTGSFLIFGFISIFGFDYINAGGNAKFLNLVSNLASLILFALNGQVNYILGIPVAICMIFGARLGTKLALLKGSKIIKPIFITMSFAVAVKMLVSLFN</sequence>
<dbReference type="Proteomes" id="UP000030905">
    <property type="component" value="Chromosome"/>
</dbReference>
<keyword evidence="12" id="KW-1185">Reference proteome</keyword>
<keyword evidence="3" id="KW-0813">Transport</keyword>
<dbReference type="eggNOG" id="COG0730">
    <property type="taxonomic scope" value="Bacteria"/>
</dbReference>
<evidence type="ECO:0000313" key="12">
    <source>
        <dbReference type="Proteomes" id="UP000030905"/>
    </source>
</evidence>
<evidence type="ECO:0000256" key="1">
    <source>
        <dbReference type="ARBA" id="ARBA00004651"/>
    </source>
</evidence>
<evidence type="ECO:0000256" key="2">
    <source>
        <dbReference type="ARBA" id="ARBA00009142"/>
    </source>
</evidence>
<feature type="transmembrane region" description="Helical" evidence="8">
    <location>
        <begin position="29"/>
        <end position="62"/>
    </location>
</feature>
<keyword evidence="7 8" id="KW-0472">Membrane</keyword>
<evidence type="ECO:0000256" key="5">
    <source>
        <dbReference type="ARBA" id="ARBA00022692"/>
    </source>
</evidence>
<dbReference type="PANTHER" id="PTHR30269">
    <property type="entry name" value="TRANSMEMBRANE PROTEIN YFCA"/>
    <property type="match status" value="1"/>
</dbReference>
<dbReference type="KEGG" id="cpae:CPAST_c22650"/>
<feature type="transmembrane region" description="Helical" evidence="8">
    <location>
        <begin position="225"/>
        <end position="241"/>
    </location>
</feature>
<dbReference type="Pfam" id="PF01925">
    <property type="entry name" value="TauE"/>
    <property type="match status" value="1"/>
</dbReference>
<dbReference type="PATRIC" id="fig|1262449.3.peg.725"/>
<dbReference type="PANTHER" id="PTHR30269:SF0">
    <property type="entry name" value="MEMBRANE TRANSPORTER PROTEIN YFCA-RELATED"/>
    <property type="match status" value="1"/>
</dbReference>
<feature type="transmembrane region" description="Helical" evidence="8">
    <location>
        <begin position="253"/>
        <end position="274"/>
    </location>
</feature>
<evidence type="ECO:0000256" key="6">
    <source>
        <dbReference type="ARBA" id="ARBA00022989"/>
    </source>
</evidence>
<evidence type="ECO:0000313" key="10">
    <source>
        <dbReference type="EMBL" id="KRU11667.1"/>
    </source>
</evidence>
<evidence type="ECO:0000256" key="7">
    <source>
        <dbReference type="ARBA" id="ARBA00023136"/>
    </source>
</evidence>
<dbReference type="GO" id="GO:0005886">
    <property type="term" value="C:plasma membrane"/>
    <property type="evidence" value="ECO:0007669"/>
    <property type="project" value="UniProtKB-SubCell"/>
</dbReference>
<dbReference type="EMBL" id="JPGY02000001">
    <property type="protein sequence ID" value="KRU11667.1"/>
    <property type="molecule type" value="Genomic_DNA"/>
</dbReference>
<feature type="transmembrane region" description="Helical" evidence="8">
    <location>
        <begin position="96"/>
        <end position="116"/>
    </location>
</feature>
<keyword evidence="6 8" id="KW-1133">Transmembrane helix</keyword>
<comment type="similarity">
    <text evidence="2 8">Belongs to the 4-toluene sulfonate uptake permease (TSUP) (TC 2.A.102) family.</text>
</comment>
<comment type="subcellular location">
    <subcellularLocation>
        <location evidence="1 8">Cell membrane</location>
        <topology evidence="1 8">Multi-pass membrane protein</topology>
    </subcellularLocation>
</comment>
<evidence type="ECO:0000256" key="4">
    <source>
        <dbReference type="ARBA" id="ARBA00022475"/>
    </source>
</evidence>
<evidence type="ECO:0000313" key="11">
    <source>
        <dbReference type="Proteomes" id="UP000028042"/>
    </source>
</evidence>
<dbReference type="Proteomes" id="UP000028042">
    <property type="component" value="Unassembled WGS sequence"/>
</dbReference>
<dbReference type="RefSeq" id="WP_003441659.1">
    <property type="nucleotide sequence ID" value="NZ_ANZB01000002.1"/>
</dbReference>
<name>A0A0H3JA83_CLOPA</name>
<proteinExistence type="inferred from homology"/>
<dbReference type="GeneID" id="93074409"/>
<dbReference type="AlphaFoldDB" id="A0A0H3JA83"/>
<reference evidence="10" key="2">
    <citation type="submission" date="2015-10" db="EMBL/GenBank/DDBJ databases">
        <title>Improved Draft Genome Sequence of Clostridium pasteurianum Strain ATCC 6013 (DSM 525) Using a Hybrid Next-Generation Sequencing Approach.</title>
        <authorList>
            <person name="Pyne M.E."/>
            <person name="Utturkar S.M."/>
            <person name="Brown S.D."/>
            <person name="Moo-Young M."/>
            <person name="Chung D.A."/>
            <person name="Chou P.C."/>
        </authorList>
    </citation>
    <scope>NUCLEOTIDE SEQUENCE</scope>
    <source>
        <strain evidence="10">ATCC 6013</strain>
    </source>
</reference>
<accession>A0A0H3JA83</accession>
<feature type="transmembrane region" description="Helical" evidence="8">
    <location>
        <begin position="153"/>
        <end position="171"/>
    </location>
</feature>
<evidence type="ECO:0000256" key="3">
    <source>
        <dbReference type="ARBA" id="ARBA00022448"/>
    </source>
</evidence>
<evidence type="ECO:0000313" key="9">
    <source>
        <dbReference type="EMBL" id="AJA52323.1"/>
    </source>
</evidence>
<feature type="transmembrane region" description="Helical" evidence="8">
    <location>
        <begin position="177"/>
        <end position="196"/>
    </location>
</feature>
<feature type="transmembrane region" description="Helical" evidence="8">
    <location>
        <begin position="122"/>
        <end position="141"/>
    </location>
</feature>
<keyword evidence="4 8" id="KW-1003">Cell membrane</keyword>
<organism evidence="9 12">
    <name type="scientific">Clostridium pasteurianum DSM 525 = ATCC 6013</name>
    <dbReference type="NCBI Taxonomy" id="1262449"/>
    <lineage>
        <taxon>Bacteria</taxon>
        <taxon>Bacillati</taxon>
        <taxon>Bacillota</taxon>
        <taxon>Clostridia</taxon>
        <taxon>Eubacteriales</taxon>
        <taxon>Clostridiaceae</taxon>
        <taxon>Clostridium</taxon>
    </lineage>
</organism>
<dbReference type="InterPro" id="IPR052017">
    <property type="entry name" value="TSUP"/>
</dbReference>
<dbReference type="KEGG" id="cpat:CLPA_c22650"/>
<reference evidence="9 12" key="1">
    <citation type="journal article" date="2015" name="Genome Announc.">
        <title>Complete Genome Sequence of the Nitrogen-Fixing and Solvent-Producing Clostridium pasteurianum DSM 525.</title>
        <authorList>
            <person name="Poehlein A."/>
            <person name="Grosse-Honebrink A."/>
            <person name="Zhang Y."/>
            <person name="Minton N.P."/>
            <person name="Daniel R."/>
        </authorList>
    </citation>
    <scope>NUCLEOTIDE SEQUENCE [LARGE SCALE GENOMIC DNA]</scope>
    <source>
        <strain evidence="9">DSM 525</strain>
        <strain evidence="12">DSM 525 / ATCC 6013</strain>
    </source>
</reference>